<keyword evidence="6 7" id="KW-0315">Glutamine amidotransferase</keyword>
<evidence type="ECO:0000256" key="5">
    <source>
        <dbReference type="ARBA" id="ARBA00022755"/>
    </source>
</evidence>
<dbReference type="Gene3D" id="3.40.50.2020">
    <property type="match status" value="1"/>
</dbReference>
<evidence type="ECO:0000256" key="11">
    <source>
        <dbReference type="PIRSR" id="PIRSR000485-3"/>
    </source>
</evidence>
<dbReference type="PANTHER" id="PTHR11907">
    <property type="entry name" value="AMIDOPHOSPHORIBOSYLTRANSFERASE"/>
    <property type="match status" value="1"/>
</dbReference>
<evidence type="ECO:0000256" key="1">
    <source>
        <dbReference type="ARBA" id="ARBA00005209"/>
    </source>
</evidence>
<comment type="cofactor">
    <cofactor evidence="7 11">
        <name>[4Fe-4S] cluster</name>
        <dbReference type="ChEBI" id="CHEBI:49883"/>
    </cofactor>
    <text evidence="7 11">Binds 1 [4Fe-4S] cluster per subunit.</text>
</comment>
<proteinExistence type="inferred from homology"/>
<name>A0A926D390_9FIRM</name>
<dbReference type="GO" id="GO:0006189">
    <property type="term" value="P:'de novo' IMP biosynthetic process"/>
    <property type="evidence" value="ECO:0007669"/>
    <property type="project" value="UniProtKB-UniRule"/>
</dbReference>
<protein>
    <recommendedName>
        <fullName evidence="7">Amidophosphoribosyltransferase</fullName>
        <shortName evidence="7">ATase</shortName>
        <ecNumber evidence="7">2.4.2.14</ecNumber>
    </recommendedName>
    <alternativeName>
        <fullName evidence="7">Glutamine phosphoribosylpyrophosphate amidotransferase</fullName>
        <shortName evidence="7">GPATase</shortName>
    </alternativeName>
</protein>
<evidence type="ECO:0000256" key="6">
    <source>
        <dbReference type="ARBA" id="ARBA00022962"/>
    </source>
</evidence>
<comment type="cofactor">
    <cofactor evidence="7 10">
        <name>Mg(2+)</name>
        <dbReference type="ChEBI" id="CHEBI:18420"/>
    </cofactor>
    <text evidence="7 10">Binds 1 Mg(2+) ion per subunit.</text>
</comment>
<comment type="pathway">
    <text evidence="1 7 8">Purine metabolism; IMP biosynthesis via de novo pathway; N(1)-(5-phospho-D-ribosyl)glycinamide from 5-phospho-alpha-D-ribose 1-diphosphate: step 1/2.</text>
</comment>
<dbReference type="CDD" id="cd06223">
    <property type="entry name" value="PRTases_typeI"/>
    <property type="match status" value="1"/>
</dbReference>
<evidence type="ECO:0000256" key="3">
    <source>
        <dbReference type="ARBA" id="ARBA00022676"/>
    </source>
</evidence>
<evidence type="ECO:0000256" key="4">
    <source>
        <dbReference type="ARBA" id="ARBA00022679"/>
    </source>
</evidence>
<dbReference type="GO" id="GO:0009113">
    <property type="term" value="P:purine nucleobase biosynthetic process"/>
    <property type="evidence" value="ECO:0007669"/>
    <property type="project" value="UniProtKB-UniRule"/>
</dbReference>
<feature type="binding site" evidence="7 11">
    <location>
        <position position="475"/>
    </location>
    <ligand>
        <name>[4Fe-4S] cluster</name>
        <dbReference type="ChEBI" id="CHEBI:49883"/>
    </ligand>
</feature>
<dbReference type="PIRSF" id="PIRSF000485">
    <property type="entry name" value="Amd_phspho_trans"/>
    <property type="match status" value="1"/>
</dbReference>
<evidence type="ECO:0000313" key="13">
    <source>
        <dbReference type="EMBL" id="MBC8530488.1"/>
    </source>
</evidence>
<dbReference type="NCBIfam" id="TIGR01134">
    <property type="entry name" value="purF"/>
    <property type="match status" value="1"/>
</dbReference>
<evidence type="ECO:0000256" key="7">
    <source>
        <dbReference type="HAMAP-Rule" id="MF_01931"/>
    </source>
</evidence>
<evidence type="ECO:0000256" key="2">
    <source>
        <dbReference type="ARBA" id="ARBA00010138"/>
    </source>
</evidence>
<dbReference type="SUPFAM" id="SSF56235">
    <property type="entry name" value="N-terminal nucleophile aminohydrolases (Ntn hydrolases)"/>
    <property type="match status" value="1"/>
</dbReference>
<dbReference type="Pfam" id="PF13522">
    <property type="entry name" value="GATase_6"/>
    <property type="match status" value="1"/>
</dbReference>
<keyword evidence="5 7" id="KW-0658">Purine biosynthesis</keyword>
<dbReference type="InterPro" id="IPR000836">
    <property type="entry name" value="PRTase_dom"/>
</dbReference>
<feature type="binding site" evidence="7 11">
    <location>
        <position position="472"/>
    </location>
    <ligand>
        <name>[4Fe-4S] cluster</name>
        <dbReference type="ChEBI" id="CHEBI:49883"/>
    </ligand>
</feature>
<dbReference type="EMBL" id="JACRSR010000001">
    <property type="protein sequence ID" value="MBC8530488.1"/>
    <property type="molecule type" value="Genomic_DNA"/>
</dbReference>
<evidence type="ECO:0000256" key="8">
    <source>
        <dbReference type="PIRNR" id="PIRNR000485"/>
    </source>
</evidence>
<keyword evidence="7 10" id="KW-0460">Magnesium</keyword>
<dbReference type="AlphaFoldDB" id="A0A926D390"/>
<sequence length="495" mass="52436">MKPFSKLREECGVFGAALRSGEAAGLTYNALLALQHRGQEGAGIAVAREGAVFCRKEVGLVSEVFDGRALESLGRAGLAIGHVRYSTTGQNICENTQPMVIEYLRGRIATAHNGNIVNALELKRKLTEHGCVFVGTGDTEVIATLIAYEALRAAAPSPDPGTAPADPAPSALSAPAAPDSAVEAAVVRAAKQLVGAFSLVVLTPDKVIALRDGTGFRPLCLGRSAEGYAVASESCALDSAGFTFVRDIRPGEMVVITPEGVTSRQVLPAARQGFCVFEYVYFARTDSVLDGQSVYQARYEMGRMLAAEHPANAEVVCGVPDSGLEAAAGYAAESGLPLVSGFVKNRYIGRSFIFPSQAQREAAVRLKLNPLSFNVAGKRVVLVDDSIVRGTTSRKIIASIRAAGAKEVHMRISSPPFRHACHFGTDIDDEKALIANNMTIEEVARHIGADSLGYISPAGLKTACVHGSLPLCMGCFTGEYPLFVGRHTKTQLETR</sequence>
<feature type="domain" description="Glutamine amidotransferase type-2" evidence="12">
    <location>
        <begin position="11"/>
        <end position="259"/>
    </location>
</feature>
<feature type="binding site" evidence="7 10">
    <location>
        <position position="385"/>
    </location>
    <ligand>
        <name>Mg(2+)</name>
        <dbReference type="ChEBI" id="CHEBI:18420"/>
    </ligand>
</feature>
<keyword evidence="3 7" id="KW-0328">Glycosyltransferase</keyword>
<accession>A0A926D390</accession>
<dbReference type="InterPro" id="IPR017932">
    <property type="entry name" value="GATase_2_dom"/>
</dbReference>
<keyword evidence="7 11" id="KW-0411">Iron-sulfur</keyword>
<evidence type="ECO:0000256" key="10">
    <source>
        <dbReference type="PIRSR" id="PIRSR000485-2"/>
    </source>
</evidence>
<dbReference type="EC" id="2.4.2.14" evidence="7"/>
<feature type="binding site" evidence="7 11">
    <location>
        <position position="275"/>
    </location>
    <ligand>
        <name>[4Fe-4S] cluster</name>
        <dbReference type="ChEBI" id="CHEBI:49883"/>
    </ligand>
</feature>
<dbReference type="HAMAP" id="MF_01931">
    <property type="entry name" value="PurF"/>
    <property type="match status" value="1"/>
</dbReference>
<evidence type="ECO:0000313" key="14">
    <source>
        <dbReference type="Proteomes" id="UP000623172"/>
    </source>
</evidence>
<dbReference type="GO" id="GO:0051539">
    <property type="term" value="F:4 iron, 4 sulfur cluster binding"/>
    <property type="evidence" value="ECO:0007669"/>
    <property type="project" value="UniProtKB-KW"/>
</dbReference>
<dbReference type="Proteomes" id="UP000623172">
    <property type="component" value="Unassembled WGS sequence"/>
</dbReference>
<comment type="caution">
    <text evidence="13">The sequence shown here is derived from an EMBL/GenBank/DDBJ whole genome shotgun (WGS) entry which is preliminary data.</text>
</comment>
<dbReference type="Pfam" id="PF00156">
    <property type="entry name" value="Pribosyltran"/>
    <property type="match status" value="1"/>
</dbReference>
<dbReference type="GO" id="GO:0000287">
    <property type="term" value="F:magnesium ion binding"/>
    <property type="evidence" value="ECO:0007669"/>
    <property type="project" value="UniProtKB-UniRule"/>
</dbReference>
<comment type="similarity">
    <text evidence="2 7 8">In the C-terminal section; belongs to the purine/pyrimidine phosphoribosyltransferase family.</text>
</comment>
<keyword evidence="14" id="KW-1185">Reference proteome</keyword>
<evidence type="ECO:0000256" key="9">
    <source>
        <dbReference type="PIRSR" id="PIRSR000485-1"/>
    </source>
</evidence>
<dbReference type="PROSITE" id="PS51278">
    <property type="entry name" value="GATASE_TYPE_2"/>
    <property type="match status" value="1"/>
</dbReference>
<dbReference type="GO" id="GO:0004044">
    <property type="term" value="F:amidophosphoribosyltransferase activity"/>
    <property type="evidence" value="ECO:0007669"/>
    <property type="project" value="UniProtKB-UniRule"/>
</dbReference>
<reference evidence="13" key="1">
    <citation type="submission" date="2020-08" db="EMBL/GenBank/DDBJ databases">
        <title>Genome public.</title>
        <authorList>
            <person name="Liu C."/>
            <person name="Sun Q."/>
        </authorList>
    </citation>
    <scope>NUCLEOTIDE SEQUENCE</scope>
    <source>
        <strain evidence="13">NSJ-53</strain>
    </source>
</reference>
<dbReference type="InterPro" id="IPR029055">
    <property type="entry name" value="Ntn_hydrolases_N"/>
</dbReference>
<feature type="binding site" evidence="7 10">
    <location>
        <position position="322"/>
    </location>
    <ligand>
        <name>Mg(2+)</name>
        <dbReference type="ChEBI" id="CHEBI:18420"/>
    </ligand>
</feature>
<gene>
    <name evidence="7 13" type="primary">purF</name>
    <name evidence="13" type="ORF">H8696_01330</name>
</gene>
<keyword evidence="7 10" id="KW-0479">Metal-binding</keyword>
<keyword evidence="7 11" id="KW-0408">Iron</keyword>
<keyword evidence="7" id="KW-0004">4Fe-4S</keyword>
<dbReference type="InterPro" id="IPR035584">
    <property type="entry name" value="PurF_N"/>
</dbReference>
<dbReference type="SUPFAM" id="SSF53271">
    <property type="entry name" value="PRTase-like"/>
    <property type="match status" value="1"/>
</dbReference>
<feature type="binding site" evidence="7 11">
    <location>
        <position position="421"/>
    </location>
    <ligand>
        <name>[4Fe-4S] cluster</name>
        <dbReference type="ChEBI" id="CHEBI:49883"/>
    </ligand>
</feature>
<dbReference type="InterPro" id="IPR005854">
    <property type="entry name" value="PurF"/>
</dbReference>
<dbReference type="Gene3D" id="3.60.20.10">
    <property type="entry name" value="Glutamine Phosphoribosylpyrophosphate, subunit 1, domain 1"/>
    <property type="match status" value="1"/>
</dbReference>
<evidence type="ECO:0000259" key="12">
    <source>
        <dbReference type="PROSITE" id="PS51278"/>
    </source>
</evidence>
<feature type="binding site" evidence="7 10">
    <location>
        <position position="384"/>
    </location>
    <ligand>
        <name>Mg(2+)</name>
        <dbReference type="ChEBI" id="CHEBI:18420"/>
    </ligand>
</feature>
<dbReference type="RefSeq" id="WP_249314464.1">
    <property type="nucleotide sequence ID" value="NZ_JACRSR010000001.1"/>
</dbReference>
<dbReference type="InterPro" id="IPR029057">
    <property type="entry name" value="PRTase-like"/>
</dbReference>
<feature type="active site" description="Nucleophile" evidence="7 9">
    <location>
        <position position="11"/>
    </location>
</feature>
<keyword evidence="4 7" id="KW-0808">Transferase</keyword>
<organism evidence="13 14">
    <name type="scientific">Gehongia tenuis</name>
    <dbReference type="NCBI Taxonomy" id="2763655"/>
    <lineage>
        <taxon>Bacteria</taxon>
        <taxon>Bacillati</taxon>
        <taxon>Bacillota</taxon>
        <taxon>Clostridia</taxon>
        <taxon>Christensenellales</taxon>
        <taxon>Christensenellaceae</taxon>
        <taxon>Gehongia</taxon>
    </lineage>
</organism>
<dbReference type="CDD" id="cd00715">
    <property type="entry name" value="GPATase_N"/>
    <property type="match status" value="1"/>
</dbReference>
<comment type="catalytic activity">
    <reaction evidence="7 8">
        <text>5-phospho-beta-D-ribosylamine + L-glutamate + diphosphate = 5-phospho-alpha-D-ribose 1-diphosphate + L-glutamine + H2O</text>
        <dbReference type="Rhea" id="RHEA:14905"/>
        <dbReference type="ChEBI" id="CHEBI:15377"/>
        <dbReference type="ChEBI" id="CHEBI:29985"/>
        <dbReference type="ChEBI" id="CHEBI:33019"/>
        <dbReference type="ChEBI" id="CHEBI:58017"/>
        <dbReference type="ChEBI" id="CHEBI:58359"/>
        <dbReference type="ChEBI" id="CHEBI:58681"/>
        <dbReference type="EC" id="2.4.2.14"/>
    </reaction>
</comment>
<comment type="function">
    <text evidence="7">Catalyzes the formation of phosphoribosylamine from phosphoribosylpyrophosphate (PRPP) and glutamine.</text>
</comment>